<name>K9VV01_9CYAN</name>
<dbReference type="AlphaFoldDB" id="K9VV01"/>
<reference evidence="1 2" key="1">
    <citation type="submission" date="2012-06" db="EMBL/GenBank/DDBJ databases">
        <title>Finished chromosome of genome of Crinalium epipsammum PCC 9333.</title>
        <authorList>
            <consortium name="US DOE Joint Genome Institute"/>
            <person name="Gugger M."/>
            <person name="Coursin T."/>
            <person name="Rippka R."/>
            <person name="Tandeau De Marsac N."/>
            <person name="Huntemann M."/>
            <person name="Wei C.-L."/>
            <person name="Han J."/>
            <person name="Detter J.C."/>
            <person name="Han C."/>
            <person name="Tapia R."/>
            <person name="Davenport K."/>
            <person name="Daligault H."/>
            <person name="Erkkila T."/>
            <person name="Gu W."/>
            <person name="Munk A.C.C."/>
            <person name="Teshima H."/>
            <person name="Xu Y."/>
            <person name="Chain P."/>
            <person name="Chen A."/>
            <person name="Krypides N."/>
            <person name="Mavromatis K."/>
            <person name="Markowitz V."/>
            <person name="Szeto E."/>
            <person name="Ivanova N."/>
            <person name="Mikhailova N."/>
            <person name="Ovchinnikova G."/>
            <person name="Pagani I."/>
            <person name="Pati A."/>
            <person name="Goodwin L."/>
            <person name="Peters L."/>
            <person name="Pitluck S."/>
            <person name="Woyke T."/>
            <person name="Kerfeld C."/>
        </authorList>
    </citation>
    <scope>NUCLEOTIDE SEQUENCE [LARGE SCALE GENOMIC DNA]</scope>
    <source>
        <strain evidence="1 2">PCC 9333</strain>
    </source>
</reference>
<dbReference type="HOGENOM" id="CLU_3024478_0_0_3"/>
<accession>K9VV01</accession>
<evidence type="ECO:0000313" key="2">
    <source>
        <dbReference type="Proteomes" id="UP000010472"/>
    </source>
</evidence>
<keyword evidence="2" id="KW-1185">Reference proteome</keyword>
<proteinExistence type="predicted"/>
<dbReference type="RefSeq" id="WP_015201453.1">
    <property type="nucleotide sequence ID" value="NC_019753.1"/>
</dbReference>
<evidence type="ECO:0000313" key="1">
    <source>
        <dbReference type="EMBL" id="AFZ11312.1"/>
    </source>
</evidence>
<organism evidence="1 2">
    <name type="scientific">Crinalium epipsammum PCC 9333</name>
    <dbReference type="NCBI Taxonomy" id="1173022"/>
    <lineage>
        <taxon>Bacteria</taxon>
        <taxon>Bacillati</taxon>
        <taxon>Cyanobacteriota</taxon>
        <taxon>Cyanophyceae</taxon>
        <taxon>Gomontiellales</taxon>
        <taxon>Gomontiellaceae</taxon>
        <taxon>Crinalium</taxon>
    </lineage>
</organism>
<protein>
    <submittedName>
        <fullName evidence="1">Uncharacterized protein</fullName>
    </submittedName>
</protein>
<dbReference type="EMBL" id="CP003620">
    <property type="protein sequence ID" value="AFZ11312.1"/>
    <property type="molecule type" value="Genomic_DNA"/>
</dbReference>
<dbReference type="KEGG" id="cep:Cri9333_0330"/>
<sequence>MKEIKELLDAKQNTFSGKLPSILLRRKIQDKIPERAVVVQVVCSAISKVVKLEND</sequence>
<dbReference type="Proteomes" id="UP000010472">
    <property type="component" value="Chromosome"/>
</dbReference>
<gene>
    <name evidence="1" type="ORF">Cri9333_0330</name>
</gene>